<dbReference type="PANTHER" id="PTHR30371:SF0">
    <property type="entry name" value="SEC-INDEPENDENT PROTEIN TRANSLOCASE PROTEIN TATC, CHLOROPLASTIC-RELATED"/>
    <property type="match status" value="1"/>
</dbReference>
<organism evidence="6">
    <name type="scientific">marine sediment metagenome</name>
    <dbReference type="NCBI Taxonomy" id="412755"/>
    <lineage>
        <taxon>unclassified sequences</taxon>
        <taxon>metagenomes</taxon>
        <taxon>ecological metagenomes</taxon>
    </lineage>
</organism>
<evidence type="ECO:0000256" key="5">
    <source>
        <dbReference type="SAM" id="Phobius"/>
    </source>
</evidence>
<dbReference type="PANTHER" id="PTHR30371">
    <property type="entry name" value="SEC-INDEPENDENT PROTEIN TRANSLOCASE PROTEIN TATC"/>
    <property type="match status" value="1"/>
</dbReference>
<dbReference type="GO" id="GO:0033281">
    <property type="term" value="C:TAT protein transport complex"/>
    <property type="evidence" value="ECO:0007669"/>
    <property type="project" value="TreeGrafter"/>
</dbReference>
<feature type="transmembrane region" description="Helical" evidence="5">
    <location>
        <begin position="162"/>
        <end position="182"/>
    </location>
</feature>
<dbReference type="GO" id="GO:0065002">
    <property type="term" value="P:intracellular protein transmembrane transport"/>
    <property type="evidence" value="ECO:0007669"/>
    <property type="project" value="TreeGrafter"/>
</dbReference>
<evidence type="ECO:0000313" key="6">
    <source>
        <dbReference type="EMBL" id="GAG52700.1"/>
    </source>
</evidence>
<evidence type="ECO:0008006" key="7">
    <source>
        <dbReference type="Google" id="ProtNLM"/>
    </source>
</evidence>
<feature type="transmembrane region" description="Helical" evidence="5">
    <location>
        <begin position="77"/>
        <end position="99"/>
    </location>
</feature>
<dbReference type="PRINTS" id="PR01840">
    <property type="entry name" value="TATCFAMILY"/>
</dbReference>
<accession>X0YA38</accession>
<feature type="non-terminal residue" evidence="6">
    <location>
        <position position="1"/>
    </location>
</feature>
<dbReference type="AlphaFoldDB" id="X0YA38"/>
<keyword evidence="4 5" id="KW-0472">Membrane</keyword>
<dbReference type="Pfam" id="PF00902">
    <property type="entry name" value="TatC"/>
    <property type="match status" value="1"/>
</dbReference>
<dbReference type="HAMAP" id="MF_00902">
    <property type="entry name" value="TatC"/>
    <property type="match status" value="1"/>
</dbReference>
<sequence>ATLASLWPLSGWVLEYLAKPAEDRVENFDLIFIEPLEYWTTYFRVALLLGVAISMPIIIYQVMSFVGPALRRSEKRWIYPIVAGASFAFVAGCAFAYYVELPPALGFLIGAPSDIAEPQIRIRSYMDFVLRLILVTGLVFEMPLLVMGLAKLGVVNSRKLLSWWRYAIVLAFVLAAVVTPSIDPVTQSLVAGPVIVLYFAGIALAKLVEGQP</sequence>
<comment type="subcellular location">
    <subcellularLocation>
        <location evidence="1">Membrane</location>
        <topology evidence="1">Multi-pass membrane protein</topology>
    </subcellularLocation>
</comment>
<keyword evidence="3 5" id="KW-1133">Transmembrane helix</keyword>
<evidence type="ECO:0000256" key="2">
    <source>
        <dbReference type="ARBA" id="ARBA00022692"/>
    </source>
</evidence>
<keyword evidence="2 5" id="KW-0812">Transmembrane</keyword>
<dbReference type="InterPro" id="IPR002033">
    <property type="entry name" value="TatC"/>
</dbReference>
<dbReference type="NCBIfam" id="TIGR00945">
    <property type="entry name" value="tatC"/>
    <property type="match status" value="1"/>
</dbReference>
<dbReference type="PROSITE" id="PS01218">
    <property type="entry name" value="TATC"/>
    <property type="match status" value="1"/>
</dbReference>
<dbReference type="InterPro" id="IPR019820">
    <property type="entry name" value="Sec-indep_translocase_CS"/>
</dbReference>
<comment type="caution">
    <text evidence="6">The sequence shown here is derived from an EMBL/GenBank/DDBJ whole genome shotgun (WGS) entry which is preliminary data.</text>
</comment>
<reference evidence="6" key="1">
    <citation type="journal article" date="2014" name="Front. Microbiol.">
        <title>High frequency of phylogenetically diverse reductive dehalogenase-homologous genes in deep subseafloor sedimentary metagenomes.</title>
        <authorList>
            <person name="Kawai M."/>
            <person name="Futagami T."/>
            <person name="Toyoda A."/>
            <person name="Takaki Y."/>
            <person name="Nishi S."/>
            <person name="Hori S."/>
            <person name="Arai W."/>
            <person name="Tsubouchi T."/>
            <person name="Morono Y."/>
            <person name="Uchiyama I."/>
            <person name="Ito T."/>
            <person name="Fujiyama A."/>
            <person name="Inagaki F."/>
            <person name="Takami H."/>
        </authorList>
    </citation>
    <scope>NUCLEOTIDE SEQUENCE</scope>
    <source>
        <strain evidence="6">Expedition CK06-06</strain>
    </source>
</reference>
<evidence type="ECO:0000256" key="3">
    <source>
        <dbReference type="ARBA" id="ARBA00022989"/>
    </source>
</evidence>
<dbReference type="EMBL" id="BARS01054953">
    <property type="protein sequence ID" value="GAG52700.1"/>
    <property type="molecule type" value="Genomic_DNA"/>
</dbReference>
<proteinExistence type="inferred from homology"/>
<feature type="transmembrane region" description="Helical" evidence="5">
    <location>
        <begin position="128"/>
        <end position="150"/>
    </location>
</feature>
<dbReference type="GO" id="GO:0009977">
    <property type="term" value="F:proton motive force dependent protein transmembrane transporter activity"/>
    <property type="evidence" value="ECO:0007669"/>
    <property type="project" value="TreeGrafter"/>
</dbReference>
<evidence type="ECO:0000256" key="1">
    <source>
        <dbReference type="ARBA" id="ARBA00004141"/>
    </source>
</evidence>
<feature type="non-terminal residue" evidence="6">
    <location>
        <position position="212"/>
    </location>
</feature>
<protein>
    <recommendedName>
        <fullName evidence="7">Twin-arginine translocase subunit TatC</fullName>
    </recommendedName>
</protein>
<dbReference type="GO" id="GO:0043953">
    <property type="term" value="P:protein transport by the Tat complex"/>
    <property type="evidence" value="ECO:0007669"/>
    <property type="project" value="TreeGrafter"/>
</dbReference>
<evidence type="ECO:0000256" key="4">
    <source>
        <dbReference type="ARBA" id="ARBA00023136"/>
    </source>
</evidence>
<feature type="transmembrane region" description="Helical" evidence="5">
    <location>
        <begin position="188"/>
        <end position="208"/>
    </location>
</feature>
<gene>
    <name evidence="6" type="ORF">S01H1_81244</name>
</gene>
<name>X0YA38_9ZZZZ</name>
<feature type="transmembrane region" description="Helical" evidence="5">
    <location>
        <begin position="42"/>
        <end position="65"/>
    </location>
</feature>